<comment type="catalytic activity">
    <reaction evidence="5">
        <text>L-seryl-[protein] + ATP = O-phospho-L-seryl-[protein] + ADP + H(+)</text>
        <dbReference type="Rhea" id="RHEA:17989"/>
        <dbReference type="Rhea" id="RHEA-COMP:9863"/>
        <dbReference type="Rhea" id="RHEA-COMP:11604"/>
        <dbReference type="ChEBI" id="CHEBI:15378"/>
        <dbReference type="ChEBI" id="CHEBI:29999"/>
        <dbReference type="ChEBI" id="CHEBI:30616"/>
        <dbReference type="ChEBI" id="CHEBI:83421"/>
        <dbReference type="ChEBI" id="CHEBI:456216"/>
        <dbReference type="EC" id="2.7.11.1"/>
    </reaction>
</comment>
<keyword evidence="2" id="KW-0597">Phosphoprotein</keyword>
<dbReference type="GO" id="GO:0005856">
    <property type="term" value="C:cytoskeleton"/>
    <property type="evidence" value="ECO:0007669"/>
    <property type="project" value="TreeGrafter"/>
</dbReference>
<feature type="region of interest" description="Disordered" evidence="6">
    <location>
        <begin position="1"/>
        <end position="22"/>
    </location>
</feature>
<evidence type="ECO:0000256" key="2">
    <source>
        <dbReference type="ARBA" id="ARBA00022553"/>
    </source>
</evidence>
<evidence type="ECO:0000259" key="7">
    <source>
        <dbReference type="Pfam" id="PF00780"/>
    </source>
</evidence>
<feature type="domain" description="CNH" evidence="7">
    <location>
        <begin position="294"/>
        <end position="454"/>
    </location>
</feature>
<protein>
    <recommendedName>
        <fullName evidence="7">CNH domain-containing protein</fullName>
    </recommendedName>
</protein>
<keyword evidence="3" id="KW-0808">Transferase</keyword>
<sequence length="525" mass="59884">LNDKEEEMEVAMSKSNSMEQEISETKTFRKDLEAQLEDTFVEASQEHKPHESRENLSKQTEKTMNWISNEKDVQQYFEALVSKMTKESETEKNSKKTCLGCSKGQLLCHCHHTGRLPLHLTHGWTNLTRLSLGGVYPTKTVLPRQSQGPLKVDVQKGLGTPYKVYLKVQNIPVWRKDDKDLCIGKPTQPGVIVSQSCILEGDSFPLKYNLKTSSLLILTENEKEKRKLARFLEGLQSNLHKYRLKNHVVHIPLEAYDRILNSDICYGKSSKIAVGLKLSVYIIEITCDVIIQATVCKKVYHTELSLPKKKTTTLFCYWNSFVAGTAVEGSFDIKLPEIKGCLDILSSTRRKSSSTCLLVAVKCLIFCYEIHRTKPSHRQFNETVAPGTVQCMTMFKEKLCVGYSSGFSLLSIHEDGQCLSLVNNEEYLFCFSHMGLHVDSHQRSSMQELIWPSNYNYGMGPNNWSEKDKTTKLLMYHQTSSTSSGDVKGVRYLQKFQSKRDYNVGEQCLETQNEQQNYINLAIFN</sequence>
<feature type="non-terminal residue" evidence="8">
    <location>
        <position position="1"/>
    </location>
</feature>
<keyword evidence="1" id="KW-0723">Serine/threonine-protein kinase</keyword>
<reference evidence="9" key="1">
    <citation type="journal article" date="2019" name="IScience">
        <title>Narwhal Genome Reveals Long-Term Low Genetic Diversity despite Current Large Abundance Size.</title>
        <authorList>
            <person name="Westbury M.V."/>
            <person name="Petersen B."/>
            <person name="Garde E."/>
            <person name="Heide-Jorgensen M.P."/>
            <person name="Lorenzen E.D."/>
        </authorList>
    </citation>
    <scope>NUCLEOTIDE SEQUENCE [LARGE SCALE GENOMIC DNA]</scope>
</reference>
<evidence type="ECO:0000256" key="3">
    <source>
        <dbReference type="ARBA" id="ARBA00022777"/>
    </source>
</evidence>
<keyword evidence="3" id="KW-0418">Kinase</keyword>
<dbReference type="AlphaFoldDB" id="A0A4U1EP35"/>
<comment type="caution">
    <text evidence="8">The sequence shown here is derived from an EMBL/GenBank/DDBJ whole genome shotgun (WGS) entry which is preliminary data.</text>
</comment>
<dbReference type="GO" id="GO:0031032">
    <property type="term" value="P:actomyosin structure organization"/>
    <property type="evidence" value="ECO:0007669"/>
    <property type="project" value="TreeGrafter"/>
</dbReference>
<name>A0A4U1EP35_MONMO</name>
<dbReference type="Pfam" id="PF00780">
    <property type="entry name" value="CNH"/>
    <property type="match status" value="1"/>
</dbReference>
<gene>
    <name evidence="8" type="ORF">EI555_002958</name>
</gene>
<dbReference type="Proteomes" id="UP000308365">
    <property type="component" value="Unassembled WGS sequence"/>
</dbReference>
<organism evidence="8 9">
    <name type="scientific">Monodon monoceros</name>
    <name type="common">Narwhal</name>
    <name type="synonym">Ceratodon monodon</name>
    <dbReference type="NCBI Taxonomy" id="40151"/>
    <lineage>
        <taxon>Eukaryota</taxon>
        <taxon>Metazoa</taxon>
        <taxon>Chordata</taxon>
        <taxon>Craniata</taxon>
        <taxon>Vertebrata</taxon>
        <taxon>Euteleostomi</taxon>
        <taxon>Mammalia</taxon>
        <taxon>Eutheria</taxon>
        <taxon>Laurasiatheria</taxon>
        <taxon>Artiodactyla</taxon>
        <taxon>Whippomorpha</taxon>
        <taxon>Cetacea</taxon>
        <taxon>Odontoceti</taxon>
        <taxon>Monodontidae</taxon>
        <taxon>Monodon</taxon>
    </lineage>
</organism>
<dbReference type="GO" id="GO:0005737">
    <property type="term" value="C:cytoplasm"/>
    <property type="evidence" value="ECO:0007669"/>
    <property type="project" value="TreeGrafter"/>
</dbReference>
<evidence type="ECO:0000256" key="4">
    <source>
        <dbReference type="ARBA" id="ARBA00047899"/>
    </source>
</evidence>
<dbReference type="PANTHER" id="PTHR22988:SF71">
    <property type="entry name" value="CITRON RHO-INTERACTING KINASE"/>
    <property type="match status" value="1"/>
</dbReference>
<evidence type="ECO:0000256" key="6">
    <source>
        <dbReference type="SAM" id="MobiDB-lite"/>
    </source>
</evidence>
<comment type="catalytic activity">
    <reaction evidence="4">
        <text>L-threonyl-[protein] + ATP = O-phospho-L-threonyl-[protein] + ADP + H(+)</text>
        <dbReference type="Rhea" id="RHEA:46608"/>
        <dbReference type="Rhea" id="RHEA-COMP:11060"/>
        <dbReference type="Rhea" id="RHEA-COMP:11605"/>
        <dbReference type="ChEBI" id="CHEBI:15378"/>
        <dbReference type="ChEBI" id="CHEBI:30013"/>
        <dbReference type="ChEBI" id="CHEBI:30616"/>
        <dbReference type="ChEBI" id="CHEBI:61977"/>
        <dbReference type="ChEBI" id="CHEBI:456216"/>
        <dbReference type="EC" id="2.7.11.1"/>
    </reaction>
</comment>
<dbReference type="GO" id="GO:0004674">
    <property type="term" value="F:protein serine/threonine kinase activity"/>
    <property type="evidence" value="ECO:0007669"/>
    <property type="project" value="UniProtKB-KW"/>
</dbReference>
<dbReference type="EMBL" id="RWIC01001023">
    <property type="protein sequence ID" value="TKC38269.1"/>
    <property type="molecule type" value="Genomic_DNA"/>
</dbReference>
<evidence type="ECO:0000313" key="8">
    <source>
        <dbReference type="EMBL" id="TKC38269.1"/>
    </source>
</evidence>
<evidence type="ECO:0000256" key="1">
    <source>
        <dbReference type="ARBA" id="ARBA00022527"/>
    </source>
</evidence>
<proteinExistence type="predicted"/>
<evidence type="ECO:0000313" key="9">
    <source>
        <dbReference type="Proteomes" id="UP000308365"/>
    </source>
</evidence>
<evidence type="ECO:0000256" key="5">
    <source>
        <dbReference type="ARBA" id="ARBA00048679"/>
    </source>
</evidence>
<accession>A0A4U1EP35</accession>
<dbReference type="InterPro" id="IPR001180">
    <property type="entry name" value="CNH_dom"/>
</dbReference>
<dbReference type="InterPro" id="IPR050839">
    <property type="entry name" value="Rho-assoc_Ser/Thr_Kinase"/>
</dbReference>
<dbReference type="PANTHER" id="PTHR22988">
    <property type="entry name" value="MYOTONIC DYSTROPHY S/T KINASE-RELATED"/>
    <property type="match status" value="1"/>
</dbReference>